<proteinExistence type="predicted"/>
<protein>
    <submittedName>
        <fullName evidence="1">Uncharacterized protein</fullName>
    </submittedName>
</protein>
<dbReference type="EMBL" id="BPVZ01000122">
    <property type="protein sequence ID" value="GKV37362.1"/>
    <property type="molecule type" value="Genomic_DNA"/>
</dbReference>
<evidence type="ECO:0000313" key="1">
    <source>
        <dbReference type="EMBL" id="GKV37362.1"/>
    </source>
</evidence>
<evidence type="ECO:0000313" key="2">
    <source>
        <dbReference type="Proteomes" id="UP001054252"/>
    </source>
</evidence>
<dbReference type="Proteomes" id="UP001054252">
    <property type="component" value="Unassembled WGS sequence"/>
</dbReference>
<comment type="caution">
    <text evidence="1">The sequence shown here is derived from an EMBL/GenBank/DDBJ whole genome shotgun (WGS) entry which is preliminary data.</text>
</comment>
<gene>
    <name evidence="1" type="ORF">SLEP1_g45404</name>
</gene>
<name>A0AAV5LLH6_9ROSI</name>
<dbReference type="AlphaFoldDB" id="A0AAV5LLH6"/>
<accession>A0AAV5LLH6</accession>
<keyword evidence="2" id="KW-1185">Reference proteome</keyword>
<organism evidence="1 2">
    <name type="scientific">Rubroshorea leprosula</name>
    <dbReference type="NCBI Taxonomy" id="152421"/>
    <lineage>
        <taxon>Eukaryota</taxon>
        <taxon>Viridiplantae</taxon>
        <taxon>Streptophyta</taxon>
        <taxon>Embryophyta</taxon>
        <taxon>Tracheophyta</taxon>
        <taxon>Spermatophyta</taxon>
        <taxon>Magnoliopsida</taxon>
        <taxon>eudicotyledons</taxon>
        <taxon>Gunneridae</taxon>
        <taxon>Pentapetalae</taxon>
        <taxon>rosids</taxon>
        <taxon>malvids</taxon>
        <taxon>Malvales</taxon>
        <taxon>Dipterocarpaceae</taxon>
        <taxon>Rubroshorea</taxon>
    </lineage>
</organism>
<reference evidence="1 2" key="1">
    <citation type="journal article" date="2021" name="Commun. Biol.">
        <title>The genome of Shorea leprosula (Dipterocarpaceae) highlights the ecological relevance of drought in aseasonal tropical rainforests.</title>
        <authorList>
            <person name="Ng K.K.S."/>
            <person name="Kobayashi M.J."/>
            <person name="Fawcett J.A."/>
            <person name="Hatakeyama M."/>
            <person name="Paape T."/>
            <person name="Ng C.H."/>
            <person name="Ang C.C."/>
            <person name="Tnah L.H."/>
            <person name="Lee C.T."/>
            <person name="Nishiyama T."/>
            <person name="Sese J."/>
            <person name="O'Brien M.J."/>
            <person name="Copetti D."/>
            <person name="Mohd Noor M.I."/>
            <person name="Ong R.C."/>
            <person name="Putra M."/>
            <person name="Sireger I.Z."/>
            <person name="Indrioko S."/>
            <person name="Kosugi Y."/>
            <person name="Izuno A."/>
            <person name="Isagi Y."/>
            <person name="Lee S.L."/>
            <person name="Shimizu K.K."/>
        </authorList>
    </citation>
    <scope>NUCLEOTIDE SEQUENCE [LARGE SCALE GENOMIC DNA]</scope>
    <source>
        <strain evidence="1">214</strain>
    </source>
</reference>
<sequence>MKIVTKLLISPFLDNSCIRLVQSLHIHQYSLNGLSRSIYAIIDISK</sequence>